<comment type="caution">
    <text evidence="2">The sequence shown here is derived from an EMBL/GenBank/DDBJ whole genome shotgun (WGS) entry which is preliminary data.</text>
</comment>
<dbReference type="Pfam" id="PF07929">
    <property type="entry name" value="PRiA4_ORF3"/>
    <property type="match status" value="1"/>
</dbReference>
<dbReference type="Gene3D" id="3.10.290.30">
    <property type="entry name" value="MM3350-like"/>
    <property type="match status" value="1"/>
</dbReference>
<dbReference type="InterPro" id="IPR024047">
    <property type="entry name" value="MM3350-like_sf"/>
</dbReference>
<dbReference type="SUPFAM" id="SSF159941">
    <property type="entry name" value="MM3350-like"/>
    <property type="match status" value="1"/>
</dbReference>
<dbReference type="InterPro" id="IPR012912">
    <property type="entry name" value="Plasmid_pRiA4b_Orf3-like"/>
</dbReference>
<gene>
    <name evidence="2" type="ORF">IPH26_18135</name>
</gene>
<evidence type="ECO:0000259" key="1">
    <source>
        <dbReference type="Pfam" id="PF07929"/>
    </source>
</evidence>
<evidence type="ECO:0000313" key="3">
    <source>
        <dbReference type="Proteomes" id="UP000807785"/>
    </source>
</evidence>
<organism evidence="2 3">
    <name type="scientific">Candidatus Methylophosphatis roskildensis</name>
    <dbReference type="NCBI Taxonomy" id="2899263"/>
    <lineage>
        <taxon>Bacteria</taxon>
        <taxon>Pseudomonadati</taxon>
        <taxon>Pseudomonadota</taxon>
        <taxon>Betaproteobacteria</taxon>
        <taxon>Nitrosomonadales</taxon>
        <taxon>Sterolibacteriaceae</taxon>
        <taxon>Candidatus Methylophosphatis</taxon>
    </lineage>
</organism>
<reference evidence="2" key="1">
    <citation type="submission" date="2020-10" db="EMBL/GenBank/DDBJ databases">
        <title>Connecting structure to function with the recovery of over 1000 high-quality activated sludge metagenome-assembled genomes encoding full-length rRNA genes using long-read sequencing.</title>
        <authorList>
            <person name="Singleton C.M."/>
            <person name="Petriglieri F."/>
            <person name="Kristensen J.M."/>
            <person name="Kirkegaard R.H."/>
            <person name="Michaelsen T.Y."/>
            <person name="Andersen M.H."/>
            <person name="Karst S.M."/>
            <person name="Dueholm M.S."/>
            <person name="Nielsen P.H."/>
            <person name="Albertsen M."/>
        </authorList>
    </citation>
    <scope>NUCLEOTIDE SEQUENCE</scope>
    <source>
        <strain evidence="2">Bjer_18-Q3-R1-45_BAT3C.347</strain>
    </source>
</reference>
<protein>
    <submittedName>
        <fullName evidence="2">Plasmid pRiA4b ORF-3 family protein</fullName>
    </submittedName>
</protein>
<dbReference type="AlphaFoldDB" id="A0A9D7E6T8"/>
<feature type="domain" description="Plasmid pRiA4b Orf3-like" evidence="1">
    <location>
        <begin position="8"/>
        <end position="145"/>
    </location>
</feature>
<dbReference type="PANTHER" id="PTHR41878:SF1">
    <property type="entry name" value="TNPR PROTEIN"/>
    <property type="match status" value="1"/>
</dbReference>
<dbReference type="EMBL" id="JADJEV010000004">
    <property type="protein sequence ID" value="MBK6974766.1"/>
    <property type="molecule type" value="Genomic_DNA"/>
</dbReference>
<name>A0A9D7E6T8_9PROT</name>
<accession>A0A9D7E6T8</accession>
<proteinExistence type="predicted"/>
<evidence type="ECO:0000313" key="2">
    <source>
        <dbReference type="EMBL" id="MBK6974766.1"/>
    </source>
</evidence>
<sequence>MKHIANRIFVFKVALKYQKRVWRKIAIRGDQSLAVFHDAIFKAFNRYDEHLYSFYFSSKPRSTSRDRLQGARRYGCPYSEDDDEAESTSIDSLRLPLKAQFEYLFDYGDEWWHEITLEEIQDPRPDWTYPCVIAASKGEPPPQYEDADDY</sequence>
<dbReference type="Proteomes" id="UP000807785">
    <property type="component" value="Unassembled WGS sequence"/>
</dbReference>
<dbReference type="PANTHER" id="PTHR41878">
    <property type="entry name" value="LEXA REPRESSOR-RELATED"/>
    <property type="match status" value="1"/>
</dbReference>